<feature type="domain" description="Integrase catalytic" evidence="1">
    <location>
        <begin position="1"/>
        <end position="76"/>
    </location>
</feature>
<dbReference type="GO" id="GO:0015074">
    <property type="term" value="P:DNA integration"/>
    <property type="evidence" value="ECO:0007669"/>
    <property type="project" value="InterPro"/>
</dbReference>
<organism evidence="2 3">
    <name type="scientific">Araneus ventricosus</name>
    <name type="common">Orbweaver spider</name>
    <name type="synonym">Epeira ventricosa</name>
    <dbReference type="NCBI Taxonomy" id="182803"/>
    <lineage>
        <taxon>Eukaryota</taxon>
        <taxon>Metazoa</taxon>
        <taxon>Ecdysozoa</taxon>
        <taxon>Arthropoda</taxon>
        <taxon>Chelicerata</taxon>
        <taxon>Arachnida</taxon>
        <taxon>Araneae</taxon>
        <taxon>Araneomorphae</taxon>
        <taxon>Entelegynae</taxon>
        <taxon>Araneoidea</taxon>
        <taxon>Araneidae</taxon>
        <taxon>Araneus</taxon>
    </lineage>
</organism>
<dbReference type="PROSITE" id="PS50994">
    <property type="entry name" value="INTEGRASE"/>
    <property type="match status" value="1"/>
</dbReference>
<dbReference type="InterPro" id="IPR001584">
    <property type="entry name" value="Integrase_cat-core"/>
</dbReference>
<evidence type="ECO:0000259" key="1">
    <source>
        <dbReference type="PROSITE" id="PS50994"/>
    </source>
</evidence>
<accession>A0A4Y2FR59</accession>
<name>A0A4Y2FR59_ARAVE</name>
<dbReference type="PANTHER" id="PTHR38681:SF1">
    <property type="entry name" value="RETROVIRUS-RELATED POL POLYPROTEIN FROM TRANSPOSON 412-LIKE PROTEIN"/>
    <property type="match status" value="1"/>
</dbReference>
<dbReference type="Proteomes" id="UP000499080">
    <property type="component" value="Unassembled WGS sequence"/>
</dbReference>
<evidence type="ECO:0000313" key="3">
    <source>
        <dbReference type="Proteomes" id="UP000499080"/>
    </source>
</evidence>
<dbReference type="SUPFAM" id="SSF53098">
    <property type="entry name" value="Ribonuclease H-like"/>
    <property type="match status" value="1"/>
</dbReference>
<protein>
    <recommendedName>
        <fullName evidence="1">Integrase catalytic domain-containing protein</fullName>
    </recommendedName>
</protein>
<comment type="caution">
    <text evidence="2">The sequence shown here is derived from an EMBL/GenBank/DDBJ whole genome shotgun (WGS) entry which is preliminary data.</text>
</comment>
<reference evidence="2 3" key="1">
    <citation type="journal article" date="2019" name="Sci. Rep.">
        <title>Orb-weaving spider Araneus ventricosus genome elucidates the spidroin gene catalogue.</title>
        <authorList>
            <person name="Kono N."/>
            <person name="Nakamura H."/>
            <person name="Ohtoshi R."/>
            <person name="Moran D.A.P."/>
            <person name="Shinohara A."/>
            <person name="Yoshida Y."/>
            <person name="Fujiwara M."/>
            <person name="Mori M."/>
            <person name="Tomita M."/>
            <person name="Arakawa K."/>
        </authorList>
    </citation>
    <scope>NUCLEOTIDE SEQUENCE [LARGE SCALE GENOMIC DNA]</scope>
</reference>
<evidence type="ECO:0000313" key="2">
    <source>
        <dbReference type="EMBL" id="GBM43507.1"/>
    </source>
</evidence>
<proteinExistence type="predicted"/>
<sequence length="263" mass="29684">MTVEITARALMHGWISRFECPATITTDRGTNFQSNLFSELTRMLGCNRIRSVAYHPQANEIIDRLHLHLKSALKAYNHMKWTEMLPIVLLGLRSALKEDIKATCAQLVYGTALRLASDLVTSGSINQTINSTYVSSLMRAMRSLNPVSTAILETPKIYINPSLKFCSHIFLRSDKVNSSLTPPYTGPHLVIGRRDENFIINLNRKKSTVYIDRVKPAYLLADDTDHPDHPSLNQLLRNLQLLHQILLNRPLLDVAVRSDSPSI</sequence>
<dbReference type="InterPro" id="IPR012337">
    <property type="entry name" value="RNaseH-like_sf"/>
</dbReference>
<dbReference type="PANTHER" id="PTHR38681">
    <property type="entry name" value="RETROVIRUS-RELATED POL POLYPROTEIN FROM TRANSPOSON 412-LIKE PROTEIN-RELATED"/>
    <property type="match status" value="1"/>
</dbReference>
<dbReference type="EMBL" id="BGPR01174905">
    <property type="protein sequence ID" value="GBM43507.1"/>
    <property type="molecule type" value="Genomic_DNA"/>
</dbReference>
<keyword evidence="3" id="KW-1185">Reference proteome</keyword>
<gene>
    <name evidence="2" type="ORF">AVEN_160362_1</name>
</gene>
<dbReference type="AlphaFoldDB" id="A0A4Y2FR59"/>
<dbReference type="InterPro" id="IPR036397">
    <property type="entry name" value="RNaseH_sf"/>
</dbReference>
<dbReference type="Gene3D" id="3.30.420.10">
    <property type="entry name" value="Ribonuclease H-like superfamily/Ribonuclease H"/>
    <property type="match status" value="1"/>
</dbReference>
<dbReference type="GO" id="GO:0003676">
    <property type="term" value="F:nucleic acid binding"/>
    <property type="evidence" value="ECO:0007669"/>
    <property type="project" value="InterPro"/>
</dbReference>